<evidence type="ECO:0000313" key="2">
    <source>
        <dbReference type="Proteomes" id="UP000198636"/>
    </source>
</evidence>
<dbReference type="RefSeq" id="WP_091547518.1">
    <property type="nucleotide sequence ID" value="NZ_FMUS01000044.1"/>
</dbReference>
<name>A0A1G5L9B5_9FIRM</name>
<sequence>MTHKELTNEQYLILLVSRLTYSDNDEDELKRIVREKLDWDSILLMAKKHKIMPLLWYNLTTKGLKEAIPYQLERLFKFYYLGTVERNKIYLEELSKIREAFKANGLVCSPLKGGYLIENMYKDLGIRTINDIDIMIESVNRLKVIEVMRSIGYEQGDYDYINHIIKPINREKQIFWKMNMNNLYPFKKLHNSEYCKMTEIDFSFSLDFDLNSDPITMMLQRKIEDNSDDITAVLKPEDFFIHLCCHLYKEATNVMWVKLESDLNLIKFCDVREFALQKMEDKSLERAIEFAKNYKMEEAIYYTLYYLRKLYNDGYETNVISKMDISHKVLDSFGENDYGTSHKWNKTFLQRLFALNNLDELSKEPNYMKVKDSDNKVNM</sequence>
<keyword evidence="1" id="KW-0808">Transferase</keyword>
<evidence type="ECO:0000313" key="1">
    <source>
        <dbReference type="EMBL" id="SCZ09497.1"/>
    </source>
</evidence>
<dbReference type="Pfam" id="PF14907">
    <property type="entry name" value="NTP_transf_5"/>
    <property type="match status" value="1"/>
</dbReference>
<dbReference type="STRING" id="1120976.SAMN03080606_04204"/>
<dbReference type="Proteomes" id="UP000198636">
    <property type="component" value="Unassembled WGS sequence"/>
</dbReference>
<reference evidence="1 2" key="1">
    <citation type="submission" date="2016-10" db="EMBL/GenBank/DDBJ databases">
        <authorList>
            <person name="de Groot N.N."/>
        </authorList>
    </citation>
    <scope>NUCLEOTIDE SEQUENCE [LARGE SCALE GENOMIC DNA]</scope>
    <source>
        <strain evidence="1 2">DSM 18978</strain>
    </source>
</reference>
<organism evidence="1 2">
    <name type="scientific">Alkaliphilus peptidifermentans DSM 18978</name>
    <dbReference type="NCBI Taxonomy" id="1120976"/>
    <lineage>
        <taxon>Bacteria</taxon>
        <taxon>Bacillati</taxon>
        <taxon>Bacillota</taxon>
        <taxon>Clostridia</taxon>
        <taxon>Peptostreptococcales</taxon>
        <taxon>Natronincolaceae</taxon>
        <taxon>Alkaliphilus</taxon>
    </lineage>
</organism>
<accession>A0A1G5L9B5</accession>
<dbReference type="AlphaFoldDB" id="A0A1G5L9B5"/>
<dbReference type="InterPro" id="IPR039498">
    <property type="entry name" value="NTP_transf_5"/>
</dbReference>
<proteinExistence type="predicted"/>
<dbReference type="OrthoDB" id="9773927at2"/>
<dbReference type="GO" id="GO:0016740">
    <property type="term" value="F:transferase activity"/>
    <property type="evidence" value="ECO:0007669"/>
    <property type="project" value="UniProtKB-KW"/>
</dbReference>
<gene>
    <name evidence="1" type="ORF">SAMN03080606_04204</name>
</gene>
<dbReference type="EMBL" id="FMUS01000044">
    <property type="protein sequence ID" value="SCZ09497.1"/>
    <property type="molecule type" value="Genomic_DNA"/>
</dbReference>
<protein>
    <submittedName>
        <fullName evidence="1">Uncharacterized nucleotidyltransferase</fullName>
    </submittedName>
</protein>
<keyword evidence="2" id="KW-1185">Reference proteome</keyword>